<protein>
    <submittedName>
        <fullName evidence="2">Uncharacterized protein</fullName>
    </submittedName>
</protein>
<proteinExistence type="predicted"/>
<accession>A0A8S5M7Q7</accession>
<feature type="coiled-coil region" evidence="1">
    <location>
        <begin position="52"/>
        <end position="107"/>
    </location>
</feature>
<reference evidence="2" key="1">
    <citation type="journal article" date="2021" name="Proc. Natl. Acad. Sci. U.S.A.">
        <title>A Catalog of Tens of Thousands of Viruses from Human Metagenomes Reveals Hidden Associations with Chronic Diseases.</title>
        <authorList>
            <person name="Tisza M.J."/>
            <person name="Buck C.B."/>
        </authorList>
    </citation>
    <scope>NUCLEOTIDE SEQUENCE</scope>
    <source>
        <strain evidence="2">Ctrgt10</strain>
    </source>
</reference>
<evidence type="ECO:0000313" key="2">
    <source>
        <dbReference type="EMBL" id="DAD78208.1"/>
    </source>
</evidence>
<organism evidence="2">
    <name type="scientific">Siphoviridae sp. ctrgt10</name>
    <dbReference type="NCBI Taxonomy" id="2826479"/>
    <lineage>
        <taxon>Viruses</taxon>
        <taxon>Duplodnaviria</taxon>
        <taxon>Heunggongvirae</taxon>
        <taxon>Uroviricota</taxon>
        <taxon>Caudoviricetes</taxon>
    </lineage>
</organism>
<sequence length="110" mass="13117">MSLRDKDYELAVTLGVIDENAKNKGQCVKETCQYDYEDDRYELEIAKLKDTIICLSKELLKKEETIKRLQEDFAKSRRDEKSMYSYYEEAKDDIRVLESVIDKIRDKYNV</sequence>
<evidence type="ECO:0000256" key="1">
    <source>
        <dbReference type="SAM" id="Coils"/>
    </source>
</evidence>
<dbReference type="EMBL" id="BK014839">
    <property type="protein sequence ID" value="DAD78208.1"/>
    <property type="molecule type" value="Genomic_DNA"/>
</dbReference>
<keyword evidence="1" id="KW-0175">Coiled coil</keyword>
<name>A0A8S5M7Q7_9CAUD</name>